<dbReference type="GO" id="GO:0045493">
    <property type="term" value="P:xylan catabolic process"/>
    <property type="evidence" value="ECO:0007669"/>
    <property type="project" value="UniProtKB-UniPathway"/>
</dbReference>
<dbReference type="InterPro" id="IPR001764">
    <property type="entry name" value="Glyco_hydro_3_N"/>
</dbReference>
<dbReference type="EMBL" id="KZ613947">
    <property type="protein sequence ID" value="PMD38812.1"/>
    <property type="molecule type" value="Genomic_DNA"/>
</dbReference>
<dbReference type="Pfam" id="PF00933">
    <property type="entry name" value="Glyco_hydro_3"/>
    <property type="match status" value="1"/>
</dbReference>
<accession>A0A2J6RJX4</accession>
<evidence type="ECO:0000256" key="7">
    <source>
        <dbReference type="ARBA" id="ARBA00022801"/>
    </source>
</evidence>
<dbReference type="Gene3D" id="2.60.40.10">
    <property type="entry name" value="Immunoglobulins"/>
    <property type="match status" value="1"/>
</dbReference>
<evidence type="ECO:0000256" key="3">
    <source>
        <dbReference type="ARBA" id="ARBA00005336"/>
    </source>
</evidence>
<name>A0A2J6RJX4_HYAVF</name>
<feature type="domain" description="Fibronectin type III-like" evidence="14">
    <location>
        <begin position="665"/>
        <end position="735"/>
    </location>
</feature>
<dbReference type="PANTHER" id="PTHR42721">
    <property type="entry name" value="SUGAR HYDROLASE-RELATED"/>
    <property type="match status" value="1"/>
</dbReference>
<gene>
    <name evidence="15" type="ORF">L207DRAFT_490507</name>
</gene>
<dbReference type="Gene3D" id="3.40.50.1700">
    <property type="entry name" value="Glycoside hydrolase family 3 C-terminal domain"/>
    <property type="match status" value="1"/>
</dbReference>
<evidence type="ECO:0000256" key="13">
    <source>
        <dbReference type="ARBA" id="ARBA00026107"/>
    </source>
</evidence>
<keyword evidence="8" id="KW-0325">Glycoprotein</keyword>
<dbReference type="STRING" id="1149755.A0A2J6RJX4"/>
<dbReference type="Gene3D" id="3.20.20.300">
    <property type="entry name" value="Glycoside hydrolase, family 3, N-terminal domain"/>
    <property type="match status" value="1"/>
</dbReference>
<organism evidence="15 16">
    <name type="scientific">Hyaloscypha variabilis (strain UAMH 11265 / GT02V1 / F)</name>
    <name type="common">Meliniomyces variabilis</name>
    <dbReference type="NCBI Taxonomy" id="1149755"/>
    <lineage>
        <taxon>Eukaryota</taxon>
        <taxon>Fungi</taxon>
        <taxon>Dikarya</taxon>
        <taxon>Ascomycota</taxon>
        <taxon>Pezizomycotina</taxon>
        <taxon>Leotiomycetes</taxon>
        <taxon>Helotiales</taxon>
        <taxon>Hyaloscyphaceae</taxon>
        <taxon>Hyaloscypha</taxon>
        <taxon>Hyaloscypha variabilis</taxon>
    </lineage>
</organism>
<dbReference type="InterPro" id="IPR044993">
    <property type="entry name" value="BXL"/>
</dbReference>
<dbReference type="InterPro" id="IPR017853">
    <property type="entry name" value="GH"/>
</dbReference>
<dbReference type="InterPro" id="IPR013783">
    <property type="entry name" value="Ig-like_fold"/>
</dbReference>
<evidence type="ECO:0000256" key="1">
    <source>
        <dbReference type="ARBA" id="ARBA00004613"/>
    </source>
</evidence>
<sequence length="762" mass="82726">MQYPDCIHGPALLTTNLVCNTSAPPAARAKAIVAAMNITEKIANMVDNALGSSRLGLPPYEWWSEALHGVAASPGVSFASSGNFSYATSFANPILLAAAFDDELIERIGEVISMEARAFSNVGKAGLDFWTPNINPYKDPRWGRGMETPGEDPFRIQNYVKHLLLGLEGDTTQPFKKVVATCKHYAAYDLENWEGVTRYAFNANVSIQDMVEYYLPPFQQCARDSRVGSIMCSYNAVNGVPTCASKYLLQTVLRDHWNWTDENQYVVSDCNAVHSIQGSHNYTATLAKAAGVAFTAGTDNVCEASGQPTDTAGAYSQSLVTEAVLSQALERQYEALVRLGYFDPAAANLYRTISWTDVNTPNAQELARQSAVEGIVLLKNDGTLPLALKNGTKVAMIGMWANAQSQMQGGYSGVPPYLHSPVYAAQQLGLEVAYANGPINDNTKTVNMTSDALAAANSSDIVLYFGGIDSSIEGEAMDRYTIAWSPAQLSLISQVSSLGKPSIVIKMGGQLDDTPLLSNPNISAILWAGYPGQDGGPAVFDILTGKYAPAGRLPVTQYPAKYTDQVPMTDMSLRPSATNPGRTYKFYNESILPFGYGLHYTNFTAKVAASTFKAPHSEVLNSSRMIEIEDLLDGCTESFPDLCPFPADQSIEIEVTNTGTRTSDFVALVFVSGEYGPKPYPIKELVGYKRAKGVEKREMRSMEVDIKVGSLARVDEIGNTVLYPGNYTLLLDVPTQARVDFELTGEETVLDRWPQPVNGSYA</sequence>
<dbReference type="InterPro" id="IPR026891">
    <property type="entry name" value="Fn3-like"/>
</dbReference>
<comment type="pathway">
    <text evidence="2">Glycan degradation; xylan degradation.</text>
</comment>
<keyword evidence="5" id="KW-0858">Xylan degradation</keyword>
<dbReference type="GO" id="GO:0005576">
    <property type="term" value="C:extracellular region"/>
    <property type="evidence" value="ECO:0007669"/>
    <property type="project" value="UniProtKB-SubCell"/>
</dbReference>
<evidence type="ECO:0000256" key="10">
    <source>
        <dbReference type="ARBA" id="ARBA00023295"/>
    </source>
</evidence>
<dbReference type="GO" id="GO:0031222">
    <property type="term" value="P:arabinan catabolic process"/>
    <property type="evidence" value="ECO:0007669"/>
    <property type="project" value="TreeGrafter"/>
</dbReference>
<keyword evidence="9" id="KW-0119">Carbohydrate metabolism</keyword>
<evidence type="ECO:0000256" key="12">
    <source>
        <dbReference type="ARBA" id="ARBA00024574"/>
    </source>
</evidence>
<dbReference type="PANTHER" id="PTHR42721:SF3">
    <property type="entry name" value="BETA-D-XYLOSIDASE 5-RELATED"/>
    <property type="match status" value="1"/>
</dbReference>
<comment type="similarity">
    <text evidence="3">Belongs to the glycosyl hydrolase 3 family.</text>
</comment>
<dbReference type="SUPFAM" id="SSF51445">
    <property type="entry name" value="(Trans)glycosidases"/>
    <property type="match status" value="1"/>
</dbReference>
<dbReference type="Proteomes" id="UP000235786">
    <property type="component" value="Unassembled WGS sequence"/>
</dbReference>
<keyword evidence="16" id="KW-1185">Reference proteome</keyword>
<evidence type="ECO:0000256" key="4">
    <source>
        <dbReference type="ARBA" id="ARBA00022525"/>
    </source>
</evidence>
<dbReference type="InterPro" id="IPR036962">
    <property type="entry name" value="Glyco_hydro_3_N_sf"/>
</dbReference>
<keyword evidence="10" id="KW-0326">Glycosidase</keyword>
<dbReference type="UniPathway" id="UPA00114"/>
<dbReference type="AlphaFoldDB" id="A0A2J6RJX4"/>
<dbReference type="InterPro" id="IPR036881">
    <property type="entry name" value="Glyco_hydro_3_C_sf"/>
</dbReference>
<dbReference type="GO" id="GO:0009044">
    <property type="term" value="F:xylan 1,4-beta-xylosidase activity"/>
    <property type="evidence" value="ECO:0007669"/>
    <property type="project" value="UniProtKB-EC"/>
</dbReference>
<evidence type="ECO:0000256" key="6">
    <source>
        <dbReference type="ARBA" id="ARBA00022729"/>
    </source>
</evidence>
<evidence type="ECO:0000256" key="5">
    <source>
        <dbReference type="ARBA" id="ARBA00022651"/>
    </source>
</evidence>
<evidence type="ECO:0000256" key="9">
    <source>
        <dbReference type="ARBA" id="ARBA00023277"/>
    </source>
</evidence>
<proteinExistence type="inferred from homology"/>
<keyword evidence="4" id="KW-0964">Secreted</keyword>
<dbReference type="OrthoDB" id="47059at2759"/>
<comment type="subcellular location">
    <subcellularLocation>
        <location evidence="1">Secreted</location>
    </subcellularLocation>
</comment>
<dbReference type="Pfam" id="PF01915">
    <property type="entry name" value="Glyco_hydro_3_C"/>
    <property type="match status" value="1"/>
</dbReference>
<evidence type="ECO:0000259" key="14">
    <source>
        <dbReference type="SMART" id="SM01217"/>
    </source>
</evidence>
<reference evidence="15 16" key="1">
    <citation type="submission" date="2016-04" db="EMBL/GenBank/DDBJ databases">
        <title>A degradative enzymes factory behind the ericoid mycorrhizal symbiosis.</title>
        <authorList>
            <consortium name="DOE Joint Genome Institute"/>
            <person name="Martino E."/>
            <person name="Morin E."/>
            <person name="Grelet G."/>
            <person name="Kuo A."/>
            <person name="Kohler A."/>
            <person name="Daghino S."/>
            <person name="Barry K."/>
            <person name="Choi C."/>
            <person name="Cichocki N."/>
            <person name="Clum A."/>
            <person name="Copeland A."/>
            <person name="Hainaut M."/>
            <person name="Haridas S."/>
            <person name="Labutti K."/>
            <person name="Lindquist E."/>
            <person name="Lipzen A."/>
            <person name="Khouja H.-R."/>
            <person name="Murat C."/>
            <person name="Ohm R."/>
            <person name="Olson A."/>
            <person name="Spatafora J."/>
            <person name="Veneault-Fourrey C."/>
            <person name="Henrissat B."/>
            <person name="Grigoriev I."/>
            <person name="Martin F."/>
            <person name="Perotto S."/>
        </authorList>
    </citation>
    <scope>NUCLEOTIDE SEQUENCE [LARGE SCALE GENOMIC DNA]</scope>
    <source>
        <strain evidence="15 16">F</strain>
    </source>
</reference>
<evidence type="ECO:0000313" key="15">
    <source>
        <dbReference type="EMBL" id="PMD38812.1"/>
    </source>
</evidence>
<keyword evidence="6" id="KW-0732">Signal</keyword>
<dbReference type="InterPro" id="IPR002772">
    <property type="entry name" value="Glyco_hydro_3_C"/>
</dbReference>
<protein>
    <recommendedName>
        <fullName evidence="13">xylan 1,4-beta-xylosidase</fullName>
        <ecNumber evidence="13">3.2.1.37</ecNumber>
    </recommendedName>
</protein>
<evidence type="ECO:0000313" key="16">
    <source>
        <dbReference type="Proteomes" id="UP000235786"/>
    </source>
</evidence>
<keyword evidence="11" id="KW-0624">Polysaccharide degradation</keyword>
<dbReference type="SUPFAM" id="SSF52279">
    <property type="entry name" value="Beta-D-glucan exohydrolase, C-terminal domain"/>
    <property type="match status" value="1"/>
</dbReference>
<dbReference type="FunFam" id="3.40.50.1700:FF:000007">
    <property type="entry name" value="Exo-1,4-beta-xylosidase xlnD"/>
    <property type="match status" value="1"/>
</dbReference>
<keyword evidence="7 15" id="KW-0378">Hydrolase</keyword>
<dbReference type="SMART" id="SM01217">
    <property type="entry name" value="Fn3_like"/>
    <property type="match status" value="1"/>
</dbReference>
<evidence type="ECO:0000256" key="2">
    <source>
        <dbReference type="ARBA" id="ARBA00004851"/>
    </source>
</evidence>
<dbReference type="GO" id="GO:0046556">
    <property type="term" value="F:alpha-L-arabinofuranosidase activity"/>
    <property type="evidence" value="ECO:0007669"/>
    <property type="project" value="TreeGrafter"/>
</dbReference>
<evidence type="ECO:0000256" key="11">
    <source>
        <dbReference type="ARBA" id="ARBA00023326"/>
    </source>
</evidence>
<comment type="catalytic activity">
    <reaction evidence="12">
        <text>Hydrolysis of (1-&gt;4)-beta-D-xylans, to remove successive D-xylose residues from the non-reducing termini.</text>
        <dbReference type="EC" id="3.2.1.37"/>
    </reaction>
</comment>
<dbReference type="EC" id="3.2.1.37" evidence="13"/>
<evidence type="ECO:0000256" key="8">
    <source>
        <dbReference type="ARBA" id="ARBA00023180"/>
    </source>
</evidence>